<proteinExistence type="predicted"/>
<organism evidence="1 2">
    <name type="scientific">Ramazzottius varieornatus</name>
    <name type="common">Water bear</name>
    <name type="synonym">Tardigrade</name>
    <dbReference type="NCBI Taxonomy" id="947166"/>
    <lineage>
        <taxon>Eukaryota</taxon>
        <taxon>Metazoa</taxon>
        <taxon>Ecdysozoa</taxon>
        <taxon>Tardigrada</taxon>
        <taxon>Eutardigrada</taxon>
        <taxon>Parachela</taxon>
        <taxon>Hypsibioidea</taxon>
        <taxon>Ramazzottiidae</taxon>
        <taxon>Ramazzottius</taxon>
    </lineage>
</organism>
<evidence type="ECO:0000313" key="2">
    <source>
        <dbReference type="Proteomes" id="UP000186922"/>
    </source>
</evidence>
<evidence type="ECO:0000313" key="1">
    <source>
        <dbReference type="EMBL" id="GAU88089.1"/>
    </source>
</evidence>
<sequence length="166" mass="18738">MASSVASPRRSTAWYDHLPFTTDQSLTLADKVVFVMGLLQKDSKICCCGECKRTGVCRLSDSLRDSILREFDRSITCDRLERLGTYALDFGDLKIQKMGDNSVYVRTVMVRGEQYSVIYKLIHADKTIQSLDVGSLPGACSSNMTRLAAVDHRQQQRQLVRQQSHE</sequence>
<dbReference type="Proteomes" id="UP000186922">
    <property type="component" value="Unassembled WGS sequence"/>
</dbReference>
<keyword evidence="2" id="KW-1185">Reference proteome</keyword>
<dbReference type="OrthoDB" id="10573501at2759"/>
<name>A0A1D1UE77_RAMVA</name>
<accession>A0A1D1UE77</accession>
<gene>
    <name evidence="1" type="primary">RvY_00849-1</name>
    <name evidence="1" type="synonym">RvY_00849.1</name>
    <name evidence="1" type="ORF">RvY_00849</name>
</gene>
<comment type="caution">
    <text evidence="1">The sequence shown here is derived from an EMBL/GenBank/DDBJ whole genome shotgun (WGS) entry which is preliminary data.</text>
</comment>
<dbReference type="EMBL" id="BDGG01000001">
    <property type="protein sequence ID" value="GAU88089.1"/>
    <property type="molecule type" value="Genomic_DNA"/>
</dbReference>
<reference evidence="1 2" key="1">
    <citation type="journal article" date="2016" name="Nat. Commun.">
        <title>Extremotolerant tardigrade genome and improved radiotolerance of human cultured cells by tardigrade-unique protein.</title>
        <authorList>
            <person name="Hashimoto T."/>
            <person name="Horikawa D.D."/>
            <person name="Saito Y."/>
            <person name="Kuwahara H."/>
            <person name="Kozuka-Hata H."/>
            <person name="Shin-I T."/>
            <person name="Minakuchi Y."/>
            <person name="Ohishi K."/>
            <person name="Motoyama A."/>
            <person name="Aizu T."/>
            <person name="Enomoto A."/>
            <person name="Kondo K."/>
            <person name="Tanaka S."/>
            <person name="Hara Y."/>
            <person name="Koshikawa S."/>
            <person name="Sagara H."/>
            <person name="Miura T."/>
            <person name="Yokobori S."/>
            <person name="Miyagawa K."/>
            <person name="Suzuki Y."/>
            <person name="Kubo T."/>
            <person name="Oyama M."/>
            <person name="Kohara Y."/>
            <person name="Fujiyama A."/>
            <person name="Arakawa K."/>
            <person name="Katayama T."/>
            <person name="Toyoda A."/>
            <person name="Kunieda T."/>
        </authorList>
    </citation>
    <scope>NUCLEOTIDE SEQUENCE [LARGE SCALE GENOMIC DNA]</scope>
    <source>
        <strain evidence="1 2">YOKOZUNA-1</strain>
    </source>
</reference>
<protein>
    <submittedName>
        <fullName evidence="1">Uncharacterized protein</fullName>
    </submittedName>
</protein>
<dbReference type="AlphaFoldDB" id="A0A1D1UE77"/>